<feature type="compositionally biased region" description="Polar residues" evidence="1">
    <location>
        <begin position="207"/>
        <end position="225"/>
    </location>
</feature>
<sequence length="242" mass="27087">MRRFRNCLFPLPFQHRLDYVCCSTSRLKERGRFPVYSPISMALRLPTHLDSFIPPPAEQVQQRRPWQGTLTLTFMNTPQGTYQDVFVTAAETDGESRMDLWPRRLLVYLNARRVAHDDIKAWTKRYTPPVCALMPDKLADPAANALNQANFANLSRMLLENQMVALAPWGQESPPGAGMMIYPTSSSVSLLVGAVFLIGPFPEFATPQQSGRANPSSAITGQASHHQYPYSGHHSSGRYAPP</sequence>
<evidence type="ECO:0000256" key="1">
    <source>
        <dbReference type="SAM" id="MobiDB-lite"/>
    </source>
</evidence>
<dbReference type="Proteomes" id="UP001201163">
    <property type="component" value="Unassembled WGS sequence"/>
</dbReference>
<accession>A0AAD4LNF0</accession>
<keyword evidence="3" id="KW-1185">Reference proteome</keyword>
<protein>
    <submittedName>
        <fullName evidence="2">Uncharacterized protein</fullName>
    </submittedName>
</protein>
<evidence type="ECO:0000313" key="3">
    <source>
        <dbReference type="Proteomes" id="UP001201163"/>
    </source>
</evidence>
<feature type="region of interest" description="Disordered" evidence="1">
    <location>
        <begin position="207"/>
        <end position="242"/>
    </location>
</feature>
<proteinExistence type="predicted"/>
<comment type="caution">
    <text evidence="2">The sequence shown here is derived from an EMBL/GenBank/DDBJ whole genome shotgun (WGS) entry which is preliminary data.</text>
</comment>
<dbReference type="EMBL" id="JAKELL010000008">
    <property type="protein sequence ID" value="KAH8996711.1"/>
    <property type="molecule type" value="Genomic_DNA"/>
</dbReference>
<gene>
    <name evidence="2" type="ORF">EDB92DRAFT_1841430</name>
</gene>
<name>A0AAD4LNF0_9AGAM</name>
<evidence type="ECO:0000313" key="2">
    <source>
        <dbReference type="EMBL" id="KAH8996711.1"/>
    </source>
</evidence>
<reference evidence="2" key="1">
    <citation type="submission" date="2022-01" db="EMBL/GenBank/DDBJ databases">
        <title>Comparative genomics reveals a dynamic genome evolution in the ectomycorrhizal milk-cap (Lactarius) mushrooms.</title>
        <authorList>
            <consortium name="DOE Joint Genome Institute"/>
            <person name="Lebreton A."/>
            <person name="Tang N."/>
            <person name="Kuo A."/>
            <person name="LaButti K."/>
            <person name="Drula E."/>
            <person name="Barry K."/>
            <person name="Clum A."/>
            <person name="Lipzen A."/>
            <person name="Mousain D."/>
            <person name="Ng V."/>
            <person name="Wang R."/>
            <person name="Wang X."/>
            <person name="Dai Y."/>
            <person name="Henrissat B."/>
            <person name="Grigoriev I.V."/>
            <person name="Guerin-Laguette A."/>
            <person name="Yu F."/>
            <person name="Martin F.M."/>
        </authorList>
    </citation>
    <scope>NUCLEOTIDE SEQUENCE</scope>
    <source>
        <strain evidence="2">QP</strain>
    </source>
</reference>
<organism evidence="2 3">
    <name type="scientific">Lactarius akahatsu</name>
    <dbReference type="NCBI Taxonomy" id="416441"/>
    <lineage>
        <taxon>Eukaryota</taxon>
        <taxon>Fungi</taxon>
        <taxon>Dikarya</taxon>
        <taxon>Basidiomycota</taxon>
        <taxon>Agaricomycotina</taxon>
        <taxon>Agaricomycetes</taxon>
        <taxon>Russulales</taxon>
        <taxon>Russulaceae</taxon>
        <taxon>Lactarius</taxon>
    </lineage>
</organism>
<dbReference type="AlphaFoldDB" id="A0AAD4LNF0"/>